<dbReference type="GO" id="GO:0022625">
    <property type="term" value="C:cytosolic large ribosomal subunit"/>
    <property type="evidence" value="ECO:0007669"/>
    <property type="project" value="TreeGrafter"/>
</dbReference>
<dbReference type="InterPro" id="IPR008991">
    <property type="entry name" value="Translation_prot_SH3-like_sf"/>
</dbReference>
<evidence type="ECO:0000256" key="3">
    <source>
        <dbReference type="ARBA" id="ARBA00023274"/>
    </source>
</evidence>
<evidence type="ECO:0000313" key="8">
    <source>
        <dbReference type="Proteomes" id="UP000198575"/>
    </source>
</evidence>
<evidence type="ECO:0000256" key="5">
    <source>
        <dbReference type="HAMAP-Rule" id="MF_00402"/>
    </source>
</evidence>
<dbReference type="AlphaFoldDB" id="A0A1I4VZS0"/>
<keyword evidence="3 5" id="KW-0687">Ribonucleoprotein</keyword>
<reference evidence="7 8" key="1">
    <citation type="submission" date="2016-10" db="EMBL/GenBank/DDBJ databases">
        <authorList>
            <person name="de Groot N.N."/>
        </authorList>
    </citation>
    <scope>NUCLEOTIDE SEQUENCE [LARGE SCALE GENOMIC DNA]</scope>
    <source>
        <strain evidence="7 8">CGMCC 1.7659</strain>
    </source>
</reference>
<dbReference type="InterPro" id="IPR001857">
    <property type="entry name" value="Ribosomal_bL19"/>
</dbReference>
<evidence type="ECO:0000256" key="2">
    <source>
        <dbReference type="ARBA" id="ARBA00022980"/>
    </source>
</evidence>
<dbReference type="PIRSF" id="PIRSF002191">
    <property type="entry name" value="Ribosomal_L19"/>
    <property type="match status" value="1"/>
</dbReference>
<gene>
    <name evidence="5" type="primary">rplS</name>
    <name evidence="7" type="ORF">SAMN05216289_103195</name>
</gene>
<dbReference type="Proteomes" id="UP000198575">
    <property type="component" value="Unassembled WGS sequence"/>
</dbReference>
<keyword evidence="2 5" id="KW-0689">Ribosomal protein</keyword>
<comment type="similarity">
    <text evidence="1 5 6">Belongs to the bacterial ribosomal protein bL19 family.</text>
</comment>
<name>A0A1I4VZS0_9GAMM</name>
<evidence type="ECO:0000313" key="7">
    <source>
        <dbReference type="EMBL" id="SFN06506.1"/>
    </source>
</evidence>
<dbReference type="PANTHER" id="PTHR15680:SF9">
    <property type="entry name" value="LARGE RIBOSOMAL SUBUNIT PROTEIN BL19M"/>
    <property type="match status" value="1"/>
</dbReference>
<dbReference type="RefSeq" id="WP_092404990.1">
    <property type="nucleotide sequence ID" value="NZ_FOVF01000003.1"/>
</dbReference>
<evidence type="ECO:0000256" key="6">
    <source>
        <dbReference type="RuleBase" id="RU000559"/>
    </source>
</evidence>
<dbReference type="FunFam" id="2.30.30.790:FF:000001">
    <property type="entry name" value="50S ribosomal protein L19"/>
    <property type="match status" value="1"/>
</dbReference>
<dbReference type="OrthoDB" id="9803541at2"/>
<dbReference type="HAMAP" id="MF_00402">
    <property type="entry name" value="Ribosomal_bL19"/>
    <property type="match status" value="1"/>
</dbReference>
<proteinExistence type="inferred from homology"/>
<dbReference type="GO" id="GO:0006412">
    <property type="term" value="P:translation"/>
    <property type="evidence" value="ECO:0007669"/>
    <property type="project" value="UniProtKB-UniRule"/>
</dbReference>
<dbReference type="PRINTS" id="PR00061">
    <property type="entry name" value="RIBOSOMALL19"/>
</dbReference>
<dbReference type="GO" id="GO:0003735">
    <property type="term" value="F:structural constituent of ribosome"/>
    <property type="evidence" value="ECO:0007669"/>
    <property type="project" value="InterPro"/>
</dbReference>
<dbReference type="NCBIfam" id="TIGR01024">
    <property type="entry name" value="rplS_bact"/>
    <property type="match status" value="1"/>
</dbReference>
<dbReference type="EMBL" id="FOVF01000003">
    <property type="protein sequence ID" value="SFN06506.1"/>
    <property type="molecule type" value="Genomic_DNA"/>
</dbReference>
<dbReference type="STRING" id="578942.SAMN05216289_103195"/>
<keyword evidence="8" id="KW-1185">Reference proteome</keyword>
<accession>A0A1I4VZS0</accession>
<evidence type="ECO:0000256" key="1">
    <source>
        <dbReference type="ARBA" id="ARBA00005781"/>
    </source>
</evidence>
<protein>
    <recommendedName>
        <fullName evidence="4 5">Large ribosomal subunit protein bL19</fullName>
    </recommendedName>
</protein>
<dbReference type="Pfam" id="PF01245">
    <property type="entry name" value="Ribosomal_L19"/>
    <property type="match status" value="1"/>
</dbReference>
<dbReference type="Gene3D" id="2.30.30.790">
    <property type="match status" value="1"/>
</dbReference>
<dbReference type="InterPro" id="IPR038657">
    <property type="entry name" value="Ribosomal_bL19_sf"/>
</dbReference>
<dbReference type="PANTHER" id="PTHR15680">
    <property type="entry name" value="RIBOSOMAL PROTEIN L19"/>
    <property type="match status" value="1"/>
</dbReference>
<comment type="function">
    <text evidence="5 6">This protein is located at the 30S-50S ribosomal subunit interface and may play a role in the structure and function of the aminoacyl-tRNA binding site.</text>
</comment>
<evidence type="ECO:0000256" key="4">
    <source>
        <dbReference type="ARBA" id="ARBA00035171"/>
    </source>
</evidence>
<dbReference type="SUPFAM" id="SSF50104">
    <property type="entry name" value="Translation proteins SH3-like domain"/>
    <property type="match status" value="1"/>
</dbReference>
<sequence>MNLLQQFEAEQITRALPKFSPGDTVVVNVKVKEGNRERVQAYEGVVIAKKNAGLSSAFTVRKISHGTGVERVFQAHSPIIESVVVKRRGSVRGAKLYYLRGLQGKAARIKEDLGTPIAAQD</sequence>
<organism evidence="7 8">
    <name type="scientific">Dokdonella immobilis</name>
    <dbReference type="NCBI Taxonomy" id="578942"/>
    <lineage>
        <taxon>Bacteria</taxon>
        <taxon>Pseudomonadati</taxon>
        <taxon>Pseudomonadota</taxon>
        <taxon>Gammaproteobacteria</taxon>
        <taxon>Lysobacterales</taxon>
        <taxon>Rhodanobacteraceae</taxon>
        <taxon>Dokdonella</taxon>
    </lineage>
</organism>